<proteinExistence type="predicted"/>
<reference evidence="2" key="1">
    <citation type="submission" date="2016-03" db="EMBL/GenBank/DDBJ databases">
        <title>Complete sequence of the second linear plasmid SAP2 of Streptomyces avermitilis.</title>
        <authorList>
            <person name="Ikeda H."/>
        </authorList>
    </citation>
    <scope>NUCLEOTIDE SEQUENCE</scope>
    <source>
        <strain evidence="2">MA-4680</strain>
        <plasmid evidence="2">SAP2</plasmid>
    </source>
</reference>
<keyword evidence="2" id="KW-0614">Plasmid</keyword>
<evidence type="ECO:0000256" key="1">
    <source>
        <dbReference type="SAM" id="MobiDB-lite"/>
    </source>
</evidence>
<evidence type="ECO:0000313" key="2">
    <source>
        <dbReference type="EMBL" id="BAU77537.1"/>
    </source>
</evidence>
<gene>
    <name evidence="2" type="ORF">SAVERM_2p093</name>
</gene>
<organism evidence="2">
    <name type="scientific">Streptomyces avermitilis (strain ATCC 31267 / DSM 46492 / JCM 5070 / NBRC 14893 / NCIMB 12804 / NRRL 8165 / MA-4680)</name>
    <dbReference type="NCBI Taxonomy" id="227882"/>
    <lineage>
        <taxon>Bacteria</taxon>
        <taxon>Bacillati</taxon>
        <taxon>Actinomycetota</taxon>
        <taxon>Actinomycetes</taxon>
        <taxon>Kitasatosporales</taxon>
        <taxon>Streptomycetaceae</taxon>
        <taxon>Streptomyces</taxon>
    </lineage>
</organism>
<sequence>MSRATLQVQLLVEEAATAGTYVTASQRQEIDRWVKRAERAQSVESAPTAPALLAGKGPVSSKPRADADTGTAEQSNTITVWVWRDHYGGLRATDTPRPEASVRHVPLPAEAGPLQRLYGNLTRMIAEREAADGPVHTGCRVQRAGMGEVQR</sequence>
<dbReference type="RefSeq" id="WP_052082461.1">
    <property type="nucleotide sequence ID" value="NZ_BAVY01000055.1"/>
</dbReference>
<feature type="region of interest" description="Disordered" evidence="1">
    <location>
        <begin position="40"/>
        <end position="73"/>
    </location>
</feature>
<dbReference type="AlphaFoldDB" id="A0A143SZF1"/>
<accession>A0A143SZF1</accession>
<name>A0A143SZF1_STRAW</name>
<dbReference type="OrthoDB" id="4965426at2"/>
<dbReference type="EMBL" id="AP017380">
    <property type="protein sequence ID" value="BAU77537.1"/>
    <property type="molecule type" value="Genomic_DNA"/>
</dbReference>
<geneLocation type="plasmid" evidence="2">
    <name>SAP2</name>
</geneLocation>
<protein>
    <submittedName>
        <fullName evidence="2">Uncharacterized protein</fullName>
    </submittedName>
</protein>